<dbReference type="Proteomes" id="UP001367508">
    <property type="component" value="Unassembled WGS sequence"/>
</dbReference>
<gene>
    <name evidence="1" type="ORF">VNO77_15158</name>
</gene>
<reference evidence="1 2" key="1">
    <citation type="submission" date="2024-01" db="EMBL/GenBank/DDBJ databases">
        <title>The genomes of 5 underutilized Papilionoideae crops provide insights into root nodulation and disease resistanc.</title>
        <authorList>
            <person name="Jiang F."/>
        </authorList>
    </citation>
    <scope>NUCLEOTIDE SEQUENCE [LARGE SCALE GENOMIC DNA]</scope>
    <source>
        <strain evidence="1">LVBAO_FW01</strain>
        <tissue evidence="1">Leaves</tissue>
    </source>
</reference>
<evidence type="ECO:0000313" key="2">
    <source>
        <dbReference type="Proteomes" id="UP001367508"/>
    </source>
</evidence>
<protein>
    <submittedName>
        <fullName evidence="1">Uncharacterized protein</fullName>
    </submittedName>
</protein>
<accession>A0AAN9M422</accession>
<keyword evidence="2" id="KW-1185">Reference proteome</keyword>
<dbReference type="AlphaFoldDB" id="A0AAN9M422"/>
<evidence type="ECO:0000313" key="1">
    <source>
        <dbReference type="EMBL" id="KAK7344918.1"/>
    </source>
</evidence>
<proteinExistence type="predicted"/>
<name>A0AAN9M422_CANGL</name>
<organism evidence="1 2">
    <name type="scientific">Canavalia gladiata</name>
    <name type="common">Sword bean</name>
    <name type="synonym">Dolichos gladiatus</name>
    <dbReference type="NCBI Taxonomy" id="3824"/>
    <lineage>
        <taxon>Eukaryota</taxon>
        <taxon>Viridiplantae</taxon>
        <taxon>Streptophyta</taxon>
        <taxon>Embryophyta</taxon>
        <taxon>Tracheophyta</taxon>
        <taxon>Spermatophyta</taxon>
        <taxon>Magnoliopsida</taxon>
        <taxon>eudicotyledons</taxon>
        <taxon>Gunneridae</taxon>
        <taxon>Pentapetalae</taxon>
        <taxon>rosids</taxon>
        <taxon>fabids</taxon>
        <taxon>Fabales</taxon>
        <taxon>Fabaceae</taxon>
        <taxon>Papilionoideae</taxon>
        <taxon>50 kb inversion clade</taxon>
        <taxon>NPAAA clade</taxon>
        <taxon>indigoferoid/millettioid clade</taxon>
        <taxon>Phaseoleae</taxon>
        <taxon>Canavalia</taxon>
    </lineage>
</organism>
<sequence>MFGRGILGKPKAQDRDLTQRVHSIWLLLGMQSMIEEPIRVRMEGQGGIDSCCLGFSFPGTPDCIMASSLGNSD</sequence>
<comment type="caution">
    <text evidence="1">The sequence shown here is derived from an EMBL/GenBank/DDBJ whole genome shotgun (WGS) entry which is preliminary data.</text>
</comment>
<dbReference type="EMBL" id="JAYMYQ010000003">
    <property type="protein sequence ID" value="KAK7344918.1"/>
    <property type="molecule type" value="Genomic_DNA"/>
</dbReference>